<feature type="region of interest" description="Disordered" evidence="1">
    <location>
        <begin position="32"/>
        <end position="70"/>
    </location>
</feature>
<dbReference type="InterPro" id="IPR009200">
    <property type="entry name" value="DUF1269_membrane"/>
</dbReference>
<evidence type="ECO:0000313" key="3">
    <source>
        <dbReference type="Proteomes" id="UP001156856"/>
    </source>
</evidence>
<evidence type="ECO:0000313" key="2">
    <source>
        <dbReference type="EMBL" id="GLS64504.1"/>
    </source>
</evidence>
<keyword evidence="3" id="KW-1185">Reference proteome</keyword>
<dbReference type="EMBL" id="BSPK01000042">
    <property type="protein sequence ID" value="GLS64504.1"/>
    <property type="molecule type" value="Genomic_DNA"/>
</dbReference>
<comment type="caution">
    <text evidence="2">The sequence shown here is derived from an EMBL/GenBank/DDBJ whole genome shotgun (WGS) entry which is preliminary data.</text>
</comment>
<name>A0ABQ6DK58_9HYPH</name>
<sequence length="104" mass="10828">MSLLASTIRLVRKAQPEKVLAEMSRFRGRVIRSSLSPEQESRLQAALSGPQVSMPGSSSEPAANGTAAGIGTSPAAYPVMRCPLAVARRPQAADRGSSLGPLIV</sequence>
<organism evidence="2 3">
    <name type="scientific">Methylobacterium oxalidis</name>
    <dbReference type="NCBI Taxonomy" id="944322"/>
    <lineage>
        <taxon>Bacteria</taxon>
        <taxon>Pseudomonadati</taxon>
        <taxon>Pseudomonadota</taxon>
        <taxon>Alphaproteobacteria</taxon>
        <taxon>Hyphomicrobiales</taxon>
        <taxon>Methylobacteriaceae</taxon>
        <taxon>Methylobacterium</taxon>
    </lineage>
</organism>
<evidence type="ECO:0000256" key="1">
    <source>
        <dbReference type="SAM" id="MobiDB-lite"/>
    </source>
</evidence>
<dbReference type="Proteomes" id="UP001156856">
    <property type="component" value="Unassembled WGS sequence"/>
</dbReference>
<accession>A0ABQ6DK58</accession>
<protein>
    <submittedName>
        <fullName evidence="2">Uncharacterized protein</fullName>
    </submittedName>
</protein>
<gene>
    <name evidence="2" type="ORF">GCM10007888_28850</name>
</gene>
<dbReference type="Pfam" id="PF06897">
    <property type="entry name" value="DUF1269"/>
    <property type="match status" value="1"/>
</dbReference>
<proteinExistence type="predicted"/>
<reference evidence="3" key="1">
    <citation type="journal article" date="2019" name="Int. J. Syst. Evol. Microbiol.">
        <title>The Global Catalogue of Microorganisms (GCM) 10K type strain sequencing project: providing services to taxonomists for standard genome sequencing and annotation.</title>
        <authorList>
            <consortium name="The Broad Institute Genomics Platform"/>
            <consortium name="The Broad Institute Genome Sequencing Center for Infectious Disease"/>
            <person name="Wu L."/>
            <person name="Ma J."/>
        </authorList>
    </citation>
    <scope>NUCLEOTIDE SEQUENCE [LARGE SCALE GENOMIC DNA]</scope>
    <source>
        <strain evidence="3">NBRC 107715</strain>
    </source>
</reference>
<feature type="compositionally biased region" description="Polar residues" evidence="1">
    <location>
        <begin position="50"/>
        <end position="61"/>
    </location>
</feature>